<reference evidence="2 3" key="1">
    <citation type="submission" date="2016-03" db="EMBL/GenBank/DDBJ databases">
        <authorList>
            <person name="Ploux O."/>
        </authorList>
    </citation>
    <scope>NUCLEOTIDE SEQUENCE [LARGE SCALE GENOMIC DNA]</scope>
    <source>
        <strain evidence="2 3">UAMH 11012</strain>
    </source>
</reference>
<proteinExistence type="predicted"/>
<dbReference type="EMBL" id="FJOG01000082">
    <property type="protein sequence ID" value="CZR69855.1"/>
    <property type="molecule type" value="Genomic_DNA"/>
</dbReference>
<keyword evidence="1" id="KW-0732">Signal</keyword>
<keyword evidence="3" id="KW-1185">Reference proteome</keyword>
<feature type="signal peptide" evidence="1">
    <location>
        <begin position="1"/>
        <end position="25"/>
    </location>
</feature>
<dbReference type="OrthoDB" id="10487755at2759"/>
<sequence>MLFFYLKPTCVFAFLLAFTPLAILARSSSDGPTARNINSLATRQIIDPENDPDGQIKCNPTWNPQDYQLRVTQTPDFKAVFTVFDYMCRDVGNQVGKVHKHQSVDSQLPWTVEVDWTDNPTWHAAPSGGYAGIPFGRPVSINQYTGGPSTYGQHGDSGYISWMVPFQISR</sequence>
<protein>
    <submittedName>
        <fullName evidence="2">Uncharacterized protein</fullName>
    </submittedName>
</protein>
<dbReference type="Proteomes" id="UP000184330">
    <property type="component" value="Unassembled WGS sequence"/>
</dbReference>
<dbReference type="AlphaFoldDB" id="A0A1L7XY44"/>
<accession>A0A1L7XY44</accession>
<gene>
    <name evidence="2" type="ORF">PAC_19755</name>
</gene>
<feature type="chain" id="PRO_5012205534" evidence="1">
    <location>
        <begin position="26"/>
        <end position="170"/>
    </location>
</feature>
<evidence type="ECO:0000313" key="2">
    <source>
        <dbReference type="EMBL" id="CZR69855.1"/>
    </source>
</evidence>
<evidence type="ECO:0000313" key="3">
    <source>
        <dbReference type="Proteomes" id="UP000184330"/>
    </source>
</evidence>
<name>A0A1L7XY44_9HELO</name>
<organism evidence="2 3">
    <name type="scientific">Phialocephala subalpina</name>
    <dbReference type="NCBI Taxonomy" id="576137"/>
    <lineage>
        <taxon>Eukaryota</taxon>
        <taxon>Fungi</taxon>
        <taxon>Dikarya</taxon>
        <taxon>Ascomycota</taxon>
        <taxon>Pezizomycotina</taxon>
        <taxon>Leotiomycetes</taxon>
        <taxon>Helotiales</taxon>
        <taxon>Mollisiaceae</taxon>
        <taxon>Phialocephala</taxon>
        <taxon>Phialocephala fortinii species complex</taxon>
    </lineage>
</organism>
<evidence type="ECO:0000256" key="1">
    <source>
        <dbReference type="SAM" id="SignalP"/>
    </source>
</evidence>